<dbReference type="AlphaFoldDB" id="A0A3P7TY83"/>
<reference evidence="1 2" key="1">
    <citation type="submission" date="2018-11" db="EMBL/GenBank/DDBJ databases">
        <authorList>
            <consortium name="Pathogen Informatics"/>
        </authorList>
    </citation>
    <scope>NUCLEOTIDE SEQUENCE [LARGE SCALE GENOMIC DNA]</scope>
    <source>
        <strain evidence="1 2">MHpl1</strain>
    </source>
</reference>
<evidence type="ECO:0000313" key="1">
    <source>
        <dbReference type="EMBL" id="VDO26956.1"/>
    </source>
</evidence>
<dbReference type="Proteomes" id="UP000268014">
    <property type="component" value="Unassembled WGS sequence"/>
</dbReference>
<dbReference type="EMBL" id="UZAF01016384">
    <property type="protein sequence ID" value="VDO26956.1"/>
    <property type="molecule type" value="Genomic_DNA"/>
</dbReference>
<protein>
    <submittedName>
        <fullName evidence="1">Uncharacterized protein</fullName>
    </submittedName>
</protein>
<gene>
    <name evidence="1" type="ORF">HPLM_LOCUS5745</name>
</gene>
<organism evidence="1 2">
    <name type="scientific">Haemonchus placei</name>
    <name type="common">Barber's pole worm</name>
    <dbReference type="NCBI Taxonomy" id="6290"/>
    <lineage>
        <taxon>Eukaryota</taxon>
        <taxon>Metazoa</taxon>
        <taxon>Ecdysozoa</taxon>
        <taxon>Nematoda</taxon>
        <taxon>Chromadorea</taxon>
        <taxon>Rhabditida</taxon>
        <taxon>Rhabditina</taxon>
        <taxon>Rhabditomorpha</taxon>
        <taxon>Strongyloidea</taxon>
        <taxon>Trichostrongylidae</taxon>
        <taxon>Haemonchus</taxon>
    </lineage>
</organism>
<evidence type="ECO:0000313" key="2">
    <source>
        <dbReference type="Proteomes" id="UP000268014"/>
    </source>
</evidence>
<name>A0A3P7TY83_HAEPC</name>
<proteinExistence type="predicted"/>
<sequence length="55" mass="6031">MGLGGEDSAPVRSPIVESCFRSQFARLEVWRKGSSSERSHPFVFVCVGKLSSESL</sequence>
<keyword evidence="2" id="KW-1185">Reference proteome</keyword>
<accession>A0A3P7TY83</accession>